<comment type="similarity">
    <text evidence="1">Belongs to the 'GDXG' lipolytic enzyme family.</text>
</comment>
<evidence type="ECO:0000256" key="2">
    <source>
        <dbReference type="ARBA" id="ARBA00022801"/>
    </source>
</evidence>
<evidence type="ECO:0000259" key="3">
    <source>
        <dbReference type="Pfam" id="PF07859"/>
    </source>
</evidence>
<protein>
    <submittedName>
        <fullName evidence="4">Catalytic</fullName>
    </submittedName>
</protein>
<name>A0A2P2PJ79_RHIMU</name>
<reference evidence="4" key="1">
    <citation type="submission" date="2018-02" db="EMBL/GenBank/DDBJ databases">
        <title>Rhizophora mucronata_Transcriptome.</title>
        <authorList>
            <person name="Meera S.P."/>
            <person name="Sreeshan A."/>
            <person name="Augustine A."/>
        </authorList>
    </citation>
    <scope>NUCLEOTIDE SEQUENCE</scope>
    <source>
        <tissue evidence="4">Leaf</tissue>
    </source>
</reference>
<dbReference type="InterPro" id="IPR002168">
    <property type="entry name" value="Lipase_GDXG_HIS_AS"/>
</dbReference>
<dbReference type="PANTHER" id="PTHR23024:SF636">
    <property type="entry name" value="ALPHA_BETA HYDROLASE FOLD-3 DOMAIN-CONTAINING PROTEIN"/>
    <property type="match status" value="1"/>
</dbReference>
<keyword evidence="2" id="KW-0378">Hydrolase</keyword>
<dbReference type="PANTHER" id="PTHR23024">
    <property type="entry name" value="ARYLACETAMIDE DEACETYLASE"/>
    <property type="match status" value="1"/>
</dbReference>
<dbReference type="AlphaFoldDB" id="A0A2P2PJ79"/>
<feature type="domain" description="Alpha/beta hydrolase fold-3" evidence="3">
    <location>
        <begin position="77"/>
        <end position="303"/>
    </location>
</feature>
<sequence length="325" mass="35719">MDYTSKEIDYELLPFIRVYKDGSVDRLAGFSGIVPPLLEDPVTGVSTKDVKISQDPPISARLYLPKLTDPQKKIPIFVYFHGGGFCIESAFSFTETSYLKSLVSQAEVVAVSVEYRLAPEHPLPIAYEDSWAALQWVASHSVGNGKDKDPWILNHGDFGRVFIGGDSSGANIGHNIGMRAGSENLPGGVRLLGALFTHTYIWGSDQIGSESRSYLESLLPHKIWVTLYPSAVGGIDNPMINPLAPGAPSLAGFACTRLLLEVAEHDSFLLRDRGVLYHNAIKESGWKGDVELIEVKGEDHAFHILEPEKESSKILIKRLASFLRL</sequence>
<dbReference type="EMBL" id="GGEC01074299">
    <property type="protein sequence ID" value="MBX54783.1"/>
    <property type="molecule type" value="Transcribed_RNA"/>
</dbReference>
<evidence type="ECO:0000256" key="1">
    <source>
        <dbReference type="ARBA" id="ARBA00010515"/>
    </source>
</evidence>
<dbReference type="InterPro" id="IPR050466">
    <property type="entry name" value="Carboxylest/Gibb_receptor"/>
</dbReference>
<accession>A0A2P2PJ79</accession>
<dbReference type="PROSITE" id="PS01173">
    <property type="entry name" value="LIPASE_GDXG_HIS"/>
    <property type="match status" value="1"/>
</dbReference>
<dbReference type="GO" id="GO:0016787">
    <property type="term" value="F:hydrolase activity"/>
    <property type="evidence" value="ECO:0007669"/>
    <property type="project" value="UniProtKB-KW"/>
</dbReference>
<evidence type="ECO:0000313" key="4">
    <source>
        <dbReference type="EMBL" id="MBX54783.1"/>
    </source>
</evidence>
<organism evidence="4">
    <name type="scientific">Rhizophora mucronata</name>
    <name type="common">Asiatic mangrove</name>
    <dbReference type="NCBI Taxonomy" id="61149"/>
    <lineage>
        <taxon>Eukaryota</taxon>
        <taxon>Viridiplantae</taxon>
        <taxon>Streptophyta</taxon>
        <taxon>Embryophyta</taxon>
        <taxon>Tracheophyta</taxon>
        <taxon>Spermatophyta</taxon>
        <taxon>Magnoliopsida</taxon>
        <taxon>eudicotyledons</taxon>
        <taxon>Gunneridae</taxon>
        <taxon>Pentapetalae</taxon>
        <taxon>rosids</taxon>
        <taxon>fabids</taxon>
        <taxon>Malpighiales</taxon>
        <taxon>Rhizophoraceae</taxon>
        <taxon>Rhizophora</taxon>
    </lineage>
</organism>
<dbReference type="InterPro" id="IPR029058">
    <property type="entry name" value="AB_hydrolase_fold"/>
</dbReference>
<dbReference type="Gene3D" id="3.40.50.1820">
    <property type="entry name" value="alpha/beta hydrolase"/>
    <property type="match status" value="1"/>
</dbReference>
<dbReference type="InterPro" id="IPR013094">
    <property type="entry name" value="AB_hydrolase_3"/>
</dbReference>
<dbReference type="Pfam" id="PF07859">
    <property type="entry name" value="Abhydrolase_3"/>
    <property type="match status" value="1"/>
</dbReference>
<dbReference type="SUPFAM" id="SSF53474">
    <property type="entry name" value="alpha/beta-Hydrolases"/>
    <property type="match status" value="1"/>
</dbReference>
<proteinExistence type="inferred from homology"/>